<dbReference type="Gene3D" id="3.80.10.10">
    <property type="entry name" value="Ribonuclease Inhibitor"/>
    <property type="match status" value="2"/>
</dbReference>
<evidence type="ECO:0000256" key="1">
    <source>
        <dbReference type="ARBA" id="ARBA00022614"/>
    </source>
</evidence>
<keyword evidence="1" id="KW-0433">Leucine-rich repeat</keyword>
<dbReference type="Proteomes" id="UP000695022">
    <property type="component" value="Unplaced"/>
</dbReference>
<protein>
    <submittedName>
        <fullName evidence="4">Leucine-rich repeat and fibronectin type-III domain-containing protein 4-like</fullName>
    </submittedName>
</protein>
<evidence type="ECO:0000313" key="4">
    <source>
        <dbReference type="RefSeq" id="XP_014676509.1"/>
    </source>
</evidence>
<evidence type="ECO:0000313" key="3">
    <source>
        <dbReference type="Proteomes" id="UP000695022"/>
    </source>
</evidence>
<accession>A0ABM1EWD8</accession>
<dbReference type="Pfam" id="PF13855">
    <property type="entry name" value="LRR_8"/>
    <property type="match status" value="1"/>
</dbReference>
<keyword evidence="2" id="KW-0677">Repeat</keyword>
<proteinExistence type="predicted"/>
<keyword evidence="3" id="KW-1185">Reference proteome</keyword>
<organism evidence="3 4">
    <name type="scientific">Priapulus caudatus</name>
    <name type="common">Priapulid worm</name>
    <dbReference type="NCBI Taxonomy" id="37621"/>
    <lineage>
        <taxon>Eukaryota</taxon>
        <taxon>Metazoa</taxon>
        <taxon>Ecdysozoa</taxon>
        <taxon>Scalidophora</taxon>
        <taxon>Priapulida</taxon>
        <taxon>Priapulimorpha</taxon>
        <taxon>Priapulimorphida</taxon>
        <taxon>Priapulidae</taxon>
        <taxon>Priapulus</taxon>
    </lineage>
</organism>
<gene>
    <name evidence="4" type="primary">LOC106816415</name>
</gene>
<dbReference type="InterPro" id="IPR032675">
    <property type="entry name" value="LRR_dom_sf"/>
</dbReference>
<dbReference type="RefSeq" id="XP_014676509.1">
    <property type="nucleotide sequence ID" value="XM_014821023.1"/>
</dbReference>
<dbReference type="SUPFAM" id="SSF52058">
    <property type="entry name" value="L domain-like"/>
    <property type="match status" value="1"/>
</dbReference>
<dbReference type="GeneID" id="106816415"/>
<dbReference type="PANTHER" id="PTHR24366">
    <property type="entry name" value="IG(IMMUNOGLOBULIN) AND LRR(LEUCINE RICH REPEAT) DOMAINS"/>
    <property type="match status" value="1"/>
</dbReference>
<dbReference type="InterPro" id="IPR003591">
    <property type="entry name" value="Leu-rich_rpt_typical-subtyp"/>
</dbReference>
<reference evidence="4" key="1">
    <citation type="submission" date="2025-08" db="UniProtKB">
        <authorList>
            <consortium name="RefSeq"/>
        </authorList>
    </citation>
    <scope>IDENTIFICATION</scope>
</reference>
<dbReference type="InterPro" id="IPR001611">
    <property type="entry name" value="Leu-rich_rpt"/>
</dbReference>
<evidence type="ECO:0000256" key="2">
    <source>
        <dbReference type="ARBA" id="ARBA00022737"/>
    </source>
</evidence>
<name>A0ABM1EWD8_PRICU</name>
<dbReference type="PANTHER" id="PTHR24366:SF170">
    <property type="entry name" value="RE50361P"/>
    <property type="match status" value="1"/>
</dbReference>
<dbReference type="SMART" id="SM00369">
    <property type="entry name" value="LRR_TYP"/>
    <property type="match status" value="6"/>
</dbReference>
<sequence>MSSSEAFSVMEALPRDVTYASIVLHGFDDMEEVPENVFRGLHFDHGSLMIDTSHHHGVAPVLHPASFADIDDLDELLLCYMKLTAVPAVIFPSIQDSVVTLNLAGNAITMLLQGAFAAHGHLLHLILAENNLKYINEWAFTGMPELHALDLTSAGIDYLHPGTFRDAWHLEILKLAGNRLVSLQPGVFAGLHNVEHLDFSGSQIAWVGPGAFDDTEGILRVDLPGQQIYWIGEDAFRGLREIEELNLSDNHLNTLTEEAFDEHVLHHHGHHHGHIHLDITGNPINCVCNINYLLAHPFSTSGTCSAPQNRIGTSLSDLTNTVLDCP</sequence>